<name>A0A7D5M653_9ARCH</name>
<feature type="transmembrane region" description="Helical" evidence="8">
    <location>
        <begin position="89"/>
        <end position="110"/>
    </location>
</feature>
<sequence>MKKKYVILIPLILASFIHLLNPVGYPEVFFDEGIYMRRAMNTIDTGNPQEGYLYDHPYFGQILLAGVLQITNYPPDTSTEPGSLQNLYLIPRLFMGLIAVLNTFLVYLIAKEKFNCNVALLSSTLFAVMPYTWVFNRILLDSMLLPFLLASILLAIHFAKPQSKMWIAPLSGIFLGLAIFTKVPAFVFIPLVIWLVFQKRRKYSDMLVWIIPVLLIPMLWPANSIVLNQFDLWIKDVLWQTQRSNSILEIIGSFLIIDPVLFVLGMTGIAYSAITRNKFVLIWFVPFVAFLSLIGFKQYFHWIPIIPILCIGASIWLLDIPKKIRYLQSKTIHLIILASLVVFGLTSTILVITHDISLNQFEALSYVIENQEENSTILASPVYSWILYDVFGVDNVPKDYAMILFGPVNTEKITVIADAHFMLDQNRGEKLVKAYNETQSIIVFEGKANDFDTRIYPYTNMRMNIEGFSIDIRTGEWGKQ</sequence>
<dbReference type="RefSeq" id="WP_179371894.1">
    <property type="nucleotide sequence ID" value="NZ_CP026995.1"/>
</dbReference>
<dbReference type="GO" id="GO:0016763">
    <property type="term" value="F:pentosyltransferase activity"/>
    <property type="evidence" value="ECO:0007669"/>
    <property type="project" value="TreeGrafter"/>
</dbReference>
<feature type="transmembrane region" description="Helical" evidence="8">
    <location>
        <begin position="165"/>
        <end position="195"/>
    </location>
</feature>
<feature type="transmembrane region" description="Helical" evidence="8">
    <location>
        <begin position="332"/>
        <end position="352"/>
    </location>
</feature>
<keyword evidence="4 10" id="KW-0808">Transferase</keyword>
<keyword evidence="6 8" id="KW-1133">Transmembrane helix</keyword>
<evidence type="ECO:0000313" key="10">
    <source>
        <dbReference type="EMBL" id="QLH05827.1"/>
    </source>
</evidence>
<comment type="subcellular location">
    <subcellularLocation>
        <location evidence="1">Cell membrane</location>
        <topology evidence="1">Multi-pass membrane protein</topology>
    </subcellularLocation>
</comment>
<gene>
    <name evidence="10" type="ORF">C5F50_01070</name>
</gene>
<feature type="transmembrane region" description="Helical" evidence="8">
    <location>
        <begin position="247"/>
        <end position="267"/>
    </location>
</feature>
<dbReference type="Proteomes" id="UP000509478">
    <property type="component" value="Chromosome"/>
</dbReference>
<evidence type="ECO:0000256" key="8">
    <source>
        <dbReference type="SAM" id="Phobius"/>
    </source>
</evidence>
<protein>
    <submittedName>
        <fullName evidence="10">Glycosyltransferase</fullName>
    </submittedName>
</protein>
<evidence type="ECO:0000256" key="7">
    <source>
        <dbReference type="ARBA" id="ARBA00023136"/>
    </source>
</evidence>
<evidence type="ECO:0000256" key="6">
    <source>
        <dbReference type="ARBA" id="ARBA00022989"/>
    </source>
</evidence>
<keyword evidence="7 8" id="KW-0472">Membrane</keyword>
<evidence type="ECO:0000256" key="3">
    <source>
        <dbReference type="ARBA" id="ARBA00022676"/>
    </source>
</evidence>
<dbReference type="GO" id="GO:0005886">
    <property type="term" value="C:plasma membrane"/>
    <property type="evidence" value="ECO:0007669"/>
    <property type="project" value="UniProtKB-SubCell"/>
</dbReference>
<organism evidence="10 11">
    <name type="scientific">Nitrosopumilus ureiphilus</name>
    <dbReference type="NCBI Taxonomy" id="1470067"/>
    <lineage>
        <taxon>Archaea</taxon>
        <taxon>Nitrososphaerota</taxon>
        <taxon>Nitrososphaeria</taxon>
        <taxon>Nitrosopumilales</taxon>
        <taxon>Nitrosopumilaceae</taxon>
        <taxon>Nitrosopumilus</taxon>
    </lineage>
</organism>
<feature type="transmembrane region" description="Helical" evidence="8">
    <location>
        <begin position="279"/>
        <end position="296"/>
    </location>
</feature>
<dbReference type="KEGG" id="nue:C5F50_01070"/>
<dbReference type="GeneID" id="56066609"/>
<keyword evidence="5 8" id="KW-0812">Transmembrane</keyword>
<evidence type="ECO:0000256" key="5">
    <source>
        <dbReference type="ARBA" id="ARBA00022692"/>
    </source>
</evidence>
<proteinExistence type="predicted"/>
<keyword evidence="11" id="KW-1185">Reference proteome</keyword>
<dbReference type="PANTHER" id="PTHR33908:SF11">
    <property type="entry name" value="MEMBRANE PROTEIN"/>
    <property type="match status" value="1"/>
</dbReference>
<dbReference type="PANTHER" id="PTHR33908">
    <property type="entry name" value="MANNOSYLTRANSFERASE YKCB-RELATED"/>
    <property type="match status" value="1"/>
</dbReference>
<dbReference type="AlphaFoldDB" id="A0A7D5M653"/>
<dbReference type="InterPro" id="IPR038731">
    <property type="entry name" value="RgtA/B/C-like"/>
</dbReference>
<keyword evidence="3" id="KW-0328">Glycosyltransferase</keyword>
<evidence type="ECO:0000256" key="1">
    <source>
        <dbReference type="ARBA" id="ARBA00004651"/>
    </source>
</evidence>
<feature type="transmembrane region" description="Helical" evidence="8">
    <location>
        <begin position="302"/>
        <end position="320"/>
    </location>
</feature>
<dbReference type="OrthoDB" id="2698at2157"/>
<evidence type="ECO:0000256" key="2">
    <source>
        <dbReference type="ARBA" id="ARBA00022475"/>
    </source>
</evidence>
<evidence type="ECO:0000313" key="11">
    <source>
        <dbReference type="Proteomes" id="UP000509478"/>
    </source>
</evidence>
<evidence type="ECO:0000256" key="4">
    <source>
        <dbReference type="ARBA" id="ARBA00022679"/>
    </source>
</evidence>
<dbReference type="Pfam" id="PF13231">
    <property type="entry name" value="PMT_2"/>
    <property type="match status" value="1"/>
</dbReference>
<reference evidence="10 11" key="1">
    <citation type="submission" date="2018-02" db="EMBL/GenBank/DDBJ databases">
        <title>Complete genome of Nitrosopumilus ureaphilus PS0.</title>
        <authorList>
            <person name="Qin W."/>
            <person name="Zheng Y."/>
            <person name="Stahl D.A."/>
        </authorList>
    </citation>
    <scope>NUCLEOTIDE SEQUENCE [LARGE SCALE GENOMIC DNA]</scope>
    <source>
        <strain evidence="10 11">PS0</strain>
    </source>
</reference>
<accession>A0A7D5M653</accession>
<evidence type="ECO:0000259" key="9">
    <source>
        <dbReference type="Pfam" id="PF13231"/>
    </source>
</evidence>
<feature type="domain" description="Glycosyltransferase RgtA/B/C/D-like" evidence="9">
    <location>
        <begin position="92"/>
        <end position="219"/>
    </location>
</feature>
<keyword evidence="2" id="KW-1003">Cell membrane</keyword>
<dbReference type="InterPro" id="IPR050297">
    <property type="entry name" value="LipidA_mod_glycosyltrf_83"/>
</dbReference>
<feature type="transmembrane region" description="Helical" evidence="8">
    <location>
        <begin position="207"/>
        <end position="227"/>
    </location>
</feature>
<dbReference type="EMBL" id="CP026995">
    <property type="protein sequence ID" value="QLH05827.1"/>
    <property type="molecule type" value="Genomic_DNA"/>
</dbReference>
<dbReference type="GO" id="GO:0008610">
    <property type="term" value="P:lipid biosynthetic process"/>
    <property type="evidence" value="ECO:0007669"/>
    <property type="project" value="UniProtKB-ARBA"/>
</dbReference>